<dbReference type="AlphaFoldDB" id="A0A2P6RL51"/>
<comment type="caution">
    <text evidence="1">The sequence shown here is derived from an EMBL/GenBank/DDBJ whole genome shotgun (WGS) entry which is preliminary data.</text>
</comment>
<organism evidence="1 2">
    <name type="scientific">Rosa chinensis</name>
    <name type="common">China rose</name>
    <dbReference type="NCBI Taxonomy" id="74649"/>
    <lineage>
        <taxon>Eukaryota</taxon>
        <taxon>Viridiplantae</taxon>
        <taxon>Streptophyta</taxon>
        <taxon>Embryophyta</taxon>
        <taxon>Tracheophyta</taxon>
        <taxon>Spermatophyta</taxon>
        <taxon>Magnoliopsida</taxon>
        <taxon>eudicotyledons</taxon>
        <taxon>Gunneridae</taxon>
        <taxon>Pentapetalae</taxon>
        <taxon>rosids</taxon>
        <taxon>fabids</taxon>
        <taxon>Rosales</taxon>
        <taxon>Rosaceae</taxon>
        <taxon>Rosoideae</taxon>
        <taxon>Rosoideae incertae sedis</taxon>
        <taxon>Rosa</taxon>
    </lineage>
</organism>
<sequence length="91" mass="10349">MDDVGFLLGPNCDVGHNDLDPENSEYNLELELDDAHQPNFEFLPFCFALSSLFAEKSTMMEVAVMASRMSSQLDLQPRIQDRKEEEGTYSK</sequence>
<evidence type="ECO:0000313" key="1">
    <source>
        <dbReference type="EMBL" id="PRQ47133.1"/>
    </source>
</evidence>
<keyword evidence="2" id="KW-1185">Reference proteome</keyword>
<evidence type="ECO:0000313" key="2">
    <source>
        <dbReference type="Proteomes" id="UP000238479"/>
    </source>
</evidence>
<name>A0A2P6RL51_ROSCH</name>
<dbReference type="Proteomes" id="UP000238479">
    <property type="component" value="Chromosome 2"/>
</dbReference>
<dbReference type="EMBL" id="PDCK01000040">
    <property type="protein sequence ID" value="PRQ47133.1"/>
    <property type="molecule type" value="Genomic_DNA"/>
</dbReference>
<dbReference type="Gramene" id="PRQ47133">
    <property type="protein sequence ID" value="PRQ47133"/>
    <property type="gene ID" value="RchiOBHm_Chr2g0096391"/>
</dbReference>
<gene>
    <name evidence="1" type="ORF">RchiOBHm_Chr2g0096391</name>
</gene>
<accession>A0A2P6RL51</accession>
<protein>
    <submittedName>
        <fullName evidence="1">Uncharacterized protein</fullName>
    </submittedName>
</protein>
<reference evidence="1 2" key="1">
    <citation type="journal article" date="2018" name="Nat. Genet.">
        <title>The Rosa genome provides new insights in the design of modern roses.</title>
        <authorList>
            <person name="Bendahmane M."/>
        </authorList>
    </citation>
    <scope>NUCLEOTIDE SEQUENCE [LARGE SCALE GENOMIC DNA]</scope>
    <source>
        <strain evidence="2">cv. Old Blush</strain>
    </source>
</reference>
<proteinExistence type="predicted"/>